<dbReference type="Proteomes" id="UP000887159">
    <property type="component" value="Unassembled WGS sequence"/>
</dbReference>
<dbReference type="EMBL" id="BMAU01021374">
    <property type="protein sequence ID" value="GFY26164.1"/>
    <property type="molecule type" value="Genomic_DNA"/>
</dbReference>
<evidence type="ECO:0000313" key="2">
    <source>
        <dbReference type="Proteomes" id="UP000887159"/>
    </source>
</evidence>
<dbReference type="AlphaFoldDB" id="A0A8X7BD10"/>
<evidence type="ECO:0000313" key="1">
    <source>
        <dbReference type="EMBL" id="GFY26164.1"/>
    </source>
</evidence>
<name>A0A8X7BD10_TRICX</name>
<sequence length="96" mass="10658">MKSMQNSQVPITSFALNKMMKKLKLQVLCRYVKEVDVPSTAVVVSTTVEHTVQSMSAVASHGECSPREVSRQTRSVRKCLEITANNFVTVSLQVET</sequence>
<keyword evidence="2" id="KW-1185">Reference proteome</keyword>
<comment type="caution">
    <text evidence="1">The sequence shown here is derived from an EMBL/GenBank/DDBJ whole genome shotgun (WGS) entry which is preliminary data.</text>
</comment>
<reference evidence="1" key="1">
    <citation type="submission" date="2020-08" db="EMBL/GenBank/DDBJ databases">
        <title>Multicomponent nature underlies the extraordinary mechanical properties of spider dragline silk.</title>
        <authorList>
            <person name="Kono N."/>
            <person name="Nakamura H."/>
            <person name="Mori M."/>
            <person name="Yoshida Y."/>
            <person name="Ohtoshi R."/>
            <person name="Malay A.D."/>
            <person name="Moran D.A.P."/>
            <person name="Tomita M."/>
            <person name="Numata K."/>
            <person name="Arakawa K."/>
        </authorList>
    </citation>
    <scope>NUCLEOTIDE SEQUENCE</scope>
</reference>
<organism evidence="1 2">
    <name type="scientific">Trichonephila clavipes</name>
    <name type="common">Golden silk orbweaver</name>
    <name type="synonym">Nephila clavipes</name>
    <dbReference type="NCBI Taxonomy" id="2585209"/>
    <lineage>
        <taxon>Eukaryota</taxon>
        <taxon>Metazoa</taxon>
        <taxon>Ecdysozoa</taxon>
        <taxon>Arthropoda</taxon>
        <taxon>Chelicerata</taxon>
        <taxon>Arachnida</taxon>
        <taxon>Araneae</taxon>
        <taxon>Araneomorphae</taxon>
        <taxon>Entelegynae</taxon>
        <taxon>Araneoidea</taxon>
        <taxon>Nephilidae</taxon>
        <taxon>Trichonephila</taxon>
    </lineage>
</organism>
<proteinExistence type="predicted"/>
<protein>
    <submittedName>
        <fullName evidence="1">Uncharacterized protein</fullName>
    </submittedName>
</protein>
<gene>
    <name evidence="1" type="ORF">TNCV_354801</name>
</gene>
<accession>A0A8X7BD10</accession>